<dbReference type="CDD" id="cd18093">
    <property type="entry name" value="SpoU-like_TrmJ"/>
    <property type="match status" value="1"/>
</dbReference>
<organism evidence="6">
    <name type="scientific">marine metagenome</name>
    <dbReference type="NCBI Taxonomy" id="408172"/>
    <lineage>
        <taxon>unclassified sequences</taxon>
        <taxon>metagenomes</taxon>
        <taxon>ecological metagenomes</taxon>
    </lineage>
</organism>
<keyword evidence="2" id="KW-0489">Methyltransferase</keyword>
<dbReference type="GO" id="GO:0005829">
    <property type="term" value="C:cytosol"/>
    <property type="evidence" value="ECO:0007669"/>
    <property type="project" value="TreeGrafter"/>
</dbReference>
<comment type="similarity">
    <text evidence="1">Belongs to the class IV-like SAM-binding methyltransferase superfamily. RNA methyltransferase TrmH family.</text>
</comment>
<dbReference type="SUPFAM" id="SSF75217">
    <property type="entry name" value="alpha/beta knot"/>
    <property type="match status" value="1"/>
</dbReference>
<dbReference type="Pfam" id="PF00588">
    <property type="entry name" value="SpoU_methylase"/>
    <property type="match status" value="1"/>
</dbReference>
<feature type="non-terminal residue" evidence="6">
    <location>
        <position position="1"/>
    </location>
</feature>
<gene>
    <name evidence="6" type="ORF">METZ01_LOCUS205219</name>
</gene>
<dbReference type="InterPro" id="IPR004384">
    <property type="entry name" value="RNA_MeTrfase_TrmJ/LasT"/>
</dbReference>
<feature type="domain" description="tRNA/rRNA methyltransferase SpoU type" evidence="5">
    <location>
        <begin position="3"/>
        <end position="152"/>
    </location>
</feature>
<evidence type="ECO:0000256" key="4">
    <source>
        <dbReference type="ARBA" id="ARBA00022691"/>
    </source>
</evidence>
<dbReference type="InterPro" id="IPR029026">
    <property type="entry name" value="tRNA_m1G_MTases_N"/>
</dbReference>
<dbReference type="AlphaFoldDB" id="A0A382EPS3"/>
<name>A0A382EPS3_9ZZZZ</name>
<dbReference type="GO" id="GO:0002128">
    <property type="term" value="P:tRNA nucleoside ribose methylation"/>
    <property type="evidence" value="ECO:0007669"/>
    <property type="project" value="TreeGrafter"/>
</dbReference>
<dbReference type="Gene3D" id="1.10.8.590">
    <property type="match status" value="1"/>
</dbReference>
<evidence type="ECO:0000256" key="2">
    <source>
        <dbReference type="ARBA" id="ARBA00022603"/>
    </source>
</evidence>
<protein>
    <recommendedName>
        <fullName evidence="5">tRNA/rRNA methyltransferase SpoU type domain-containing protein</fullName>
    </recommendedName>
</protein>
<keyword evidence="4" id="KW-0949">S-adenosyl-L-methionine</keyword>
<dbReference type="InterPro" id="IPR001537">
    <property type="entry name" value="SpoU_MeTrfase"/>
</dbReference>
<dbReference type="Gene3D" id="3.40.1280.10">
    <property type="match status" value="1"/>
</dbReference>
<dbReference type="PANTHER" id="PTHR42786">
    <property type="entry name" value="TRNA/RRNA METHYLTRANSFERASE"/>
    <property type="match status" value="1"/>
</dbReference>
<evidence type="ECO:0000256" key="1">
    <source>
        <dbReference type="ARBA" id="ARBA00007228"/>
    </source>
</evidence>
<evidence type="ECO:0000259" key="5">
    <source>
        <dbReference type="Pfam" id="PF00588"/>
    </source>
</evidence>
<dbReference type="EMBL" id="UINC01045515">
    <property type="protein sequence ID" value="SVB52365.1"/>
    <property type="molecule type" value="Genomic_DNA"/>
</dbReference>
<keyword evidence="3" id="KW-0808">Transferase</keyword>
<dbReference type="GO" id="GO:0008173">
    <property type="term" value="F:RNA methyltransferase activity"/>
    <property type="evidence" value="ECO:0007669"/>
    <property type="project" value="InterPro"/>
</dbReference>
<proteinExistence type="inferred from homology"/>
<dbReference type="FunFam" id="3.40.1280.10:FF:000006">
    <property type="entry name" value="Uncharacterized tRNA/rRNA methyltransferase HI_0380"/>
    <property type="match status" value="1"/>
</dbReference>
<dbReference type="InterPro" id="IPR029028">
    <property type="entry name" value="Alpha/beta_knot_MTases"/>
</dbReference>
<accession>A0A382EPS3</accession>
<dbReference type="PANTHER" id="PTHR42786:SF2">
    <property type="entry name" value="TRNA (CYTIDINE_URIDINE-2'-O-)-METHYLTRANSFERASE TRMJ"/>
    <property type="match status" value="1"/>
</dbReference>
<evidence type="ECO:0000313" key="6">
    <source>
        <dbReference type="EMBL" id="SVB52365.1"/>
    </source>
</evidence>
<dbReference type="GO" id="GO:0003723">
    <property type="term" value="F:RNA binding"/>
    <property type="evidence" value="ECO:0007669"/>
    <property type="project" value="InterPro"/>
</dbReference>
<evidence type="ECO:0000256" key="3">
    <source>
        <dbReference type="ARBA" id="ARBA00022679"/>
    </source>
</evidence>
<sequence>VSVRIVLVGTTHPGNIGAVARAMKNMGFSDLVLVNPRYFPHEDAIARASGAEDVLEATQVVDTLDVALADCHFVAGASARSRSIEWPTLAPRECAARLVKERATGNVAIVMGPEKTGLSNEQIDRCHVLLTIPANPNFSSLNLAMAVQLICYELRLATLKIPKSEVPKIPLATGEEMEHFYKHLENVLIDIGFLVPDNPRTLMRRLRRLFIRAEMDQNEVSILRGILTAFGRQVDKE</sequence>
<reference evidence="6" key="1">
    <citation type="submission" date="2018-05" db="EMBL/GenBank/DDBJ databases">
        <authorList>
            <person name="Lanie J.A."/>
            <person name="Ng W.-L."/>
            <person name="Kazmierczak K.M."/>
            <person name="Andrzejewski T.M."/>
            <person name="Davidsen T.M."/>
            <person name="Wayne K.J."/>
            <person name="Tettelin H."/>
            <person name="Glass J.I."/>
            <person name="Rusch D."/>
            <person name="Podicherti R."/>
            <person name="Tsui H.-C.T."/>
            <person name="Winkler M.E."/>
        </authorList>
    </citation>
    <scope>NUCLEOTIDE SEQUENCE</scope>
</reference>
<dbReference type="NCBIfam" id="TIGR00050">
    <property type="entry name" value="rRNA_methyl_1"/>
    <property type="match status" value="1"/>
</dbReference>
<dbReference type="PIRSF" id="PIRSF004808">
    <property type="entry name" value="LasT"/>
    <property type="match status" value="1"/>
</dbReference>